<dbReference type="GO" id="GO:0017111">
    <property type="term" value="F:ribonucleoside triphosphate phosphatase activity"/>
    <property type="evidence" value="ECO:0007669"/>
    <property type="project" value="InterPro"/>
</dbReference>
<evidence type="ECO:0000256" key="1">
    <source>
        <dbReference type="ARBA" id="ARBA00008023"/>
    </source>
</evidence>
<dbReference type="GO" id="GO:0000166">
    <property type="term" value="F:nucleotide binding"/>
    <property type="evidence" value="ECO:0007669"/>
    <property type="project" value="UniProtKB-KW"/>
</dbReference>
<evidence type="ECO:0000256" key="7">
    <source>
        <dbReference type="ARBA" id="ARBA00023080"/>
    </source>
</evidence>
<name>A0A9J6P128_9CLOT</name>
<dbReference type="AlphaFoldDB" id="A0A9J6P128"/>
<dbReference type="HAMAP" id="MF_01405">
    <property type="entry name" value="Non_canon_purine_NTPase"/>
    <property type="match status" value="1"/>
</dbReference>
<accession>A0A9J6P128</accession>
<feature type="binding site" evidence="10">
    <location>
        <position position="71"/>
    </location>
    <ligand>
        <name>Mg(2+)</name>
        <dbReference type="ChEBI" id="CHEBI:18420"/>
    </ligand>
</feature>
<evidence type="ECO:0000256" key="3">
    <source>
        <dbReference type="ARBA" id="ARBA00022723"/>
    </source>
</evidence>
<comment type="function">
    <text evidence="10">Pyrophosphatase that catalyzes the hydrolysis of nucleoside triphosphates to their monophosphate derivatives, with a high preference for the non-canonical purine nucleotides XTP (xanthosine triphosphate), dITP (deoxyinosine triphosphate) and ITP. Seems to function as a house-cleaning enzyme that removes non-canonical purine nucleotides from the nucleotide pool, thus preventing their incorporation into DNA/RNA and avoiding chromosomal lesions.</text>
</comment>
<comment type="similarity">
    <text evidence="1 10 11">Belongs to the HAM1 NTPase family.</text>
</comment>
<dbReference type="Pfam" id="PF01725">
    <property type="entry name" value="Ham1p_like"/>
    <property type="match status" value="1"/>
</dbReference>
<evidence type="ECO:0000256" key="2">
    <source>
        <dbReference type="ARBA" id="ARBA00011738"/>
    </source>
</evidence>
<organism evidence="12 13">
    <name type="scientific">Oceanirhabdus seepicola</name>
    <dbReference type="NCBI Taxonomy" id="2828781"/>
    <lineage>
        <taxon>Bacteria</taxon>
        <taxon>Bacillati</taxon>
        <taxon>Bacillota</taxon>
        <taxon>Clostridia</taxon>
        <taxon>Eubacteriales</taxon>
        <taxon>Clostridiaceae</taxon>
        <taxon>Oceanirhabdus</taxon>
    </lineage>
</organism>
<dbReference type="EC" id="3.6.1.66" evidence="10"/>
<dbReference type="GO" id="GO:0009117">
    <property type="term" value="P:nucleotide metabolic process"/>
    <property type="evidence" value="ECO:0007669"/>
    <property type="project" value="UniProtKB-KW"/>
</dbReference>
<evidence type="ECO:0000256" key="5">
    <source>
        <dbReference type="ARBA" id="ARBA00022801"/>
    </source>
</evidence>
<feature type="binding site" evidence="10">
    <location>
        <begin position="8"/>
        <end position="13"/>
    </location>
    <ligand>
        <name>substrate</name>
    </ligand>
</feature>
<dbReference type="InterPro" id="IPR029001">
    <property type="entry name" value="ITPase-like_fam"/>
</dbReference>
<comment type="subunit">
    <text evidence="2 10">Homodimer.</text>
</comment>
<dbReference type="RefSeq" id="WP_250859469.1">
    <property type="nucleotide sequence ID" value="NZ_JAGSOJ010000002.1"/>
</dbReference>
<dbReference type="EMBL" id="JAGSOJ010000002">
    <property type="protein sequence ID" value="MCM1990434.1"/>
    <property type="molecule type" value="Genomic_DNA"/>
</dbReference>
<comment type="catalytic activity">
    <reaction evidence="9 10">
        <text>XTP + H2O = XMP + diphosphate + H(+)</text>
        <dbReference type="Rhea" id="RHEA:28610"/>
        <dbReference type="ChEBI" id="CHEBI:15377"/>
        <dbReference type="ChEBI" id="CHEBI:15378"/>
        <dbReference type="ChEBI" id="CHEBI:33019"/>
        <dbReference type="ChEBI" id="CHEBI:57464"/>
        <dbReference type="ChEBI" id="CHEBI:61314"/>
        <dbReference type="EC" id="3.6.1.66"/>
    </reaction>
</comment>
<dbReference type="GO" id="GO:0036222">
    <property type="term" value="F:XTP diphosphatase activity"/>
    <property type="evidence" value="ECO:0007669"/>
    <property type="project" value="UniProtKB-UniRule"/>
</dbReference>
<keyword evidence="5 10" id="KW-0378">Hydrolase</keyword>
<dbReference type="GO" id="GO:0036220">
    <property type="term" value="F:ITP diphosphatase activity"/>
    <property type="evidence" value="ECO:0007669"/>
    <property type="project" value="UniProtKB-UniRule"/>
</dbReference>
<dbReference type="PANTHER" id="PTHR11067:SF9">
    <property type="entry name" value="INOSINE TRIPHOSPHATE PYROPHOSPHATASE"/>
    <property type="match status" value="1"/>
</dbReference>
<dbReference type="InterPro" id="IPR020922">
    <property type="entry name" value="dITP/XTP_pyrophosphatase"/>
</dbReference>
<evidence type="ECO:0000313" key="13">
    <source>
        <dbReference type="Proteomes" id="UP001056429"/>
    </source>
</evidence>
<keyword evidence="13" id="KW-1185">Reference proteome</keyword>
<comment type="catalytic activity">
    <reaction evidence="10">
        <text>ITP + H2O = IMP + diphosphate + H(+)</text>
        <dbReference type="Rhea" id="RHEA:29399"/>
        <dbReference type="ChEBI" id="CHEBI:15377"/>
        <dbReference type="ChEBI" id="CHEBI:15378"/>
        <dbReference type="ChEBI" id="CHEBI:33019"/>
        <dbReference type="ChEBI" id="CHEBI:58053"/>
        <dbReference type="ChEBI" id="CHEBI:61402"/>
        <dbReference type="EC" id="3.6.1.66"/>
    </reaction>
</comment>
<feature type="binding site" evidence="10">
    <location>
        <position position="72"/>
    </location>
    <ligand>
        <name>substrate</name>
    </ligand>
</feature>
<dbReference type="FunFam" id="3.90.950.10:FF:000001">
    <property type="entry name" value="dITP/XTP pyrophosphatase"/>
    <property type="match status" value="1"/>
</dbReference>
<evidence type="ECO:0000256" key="9">
    <source>
        <dbReference type="ARBA" id="ARBA00052017"/>
    </source>
</evidence>
<dbReference type="CDD" id="cd00515">
    <property type="entry name" value="HAM1"/>
    <property type="match status" value="1"/>
</dbReference>
<evidence type="ECO:0000313" key="12">
    <source>
        <dbReference type="EMBL" id="MCM1990434.1"/>
    </source>
</evidence>
<feature type="binding site" evidence="10">
    <location>
        <begin position="154"/>
        <end position="157"/>
    </location>
    <ligand>
        <name>substrate</name>
    </ligand>
</feature>
<protein>
    <recommendedName>
        <fullName evidence="10">dITP/XTP pyrophosphatase</fullName>
        <ecNumber evidence="10">3.6.1.66</ecNumber>
    </recommendedName>
    <alternativeName>
        <fullName evidence="10">Non-canonical purine NTP pyrophosphatase</fullName>
    </alternativeName>
    <alternativeName>
        <fullName evidence="10">Non-standard purine NTP pyrophosphatase</fullName>
    </alternativeName>
    <alternativeName>
        <fullName evidence="10">Nucleoside-triphosphate diphosphatase</fullName>
    </alternativeName>
    <alternativeName>
        <fullName evidence="10">Nucleoside-triphosphate pyrophosphatase</fullName>
        <shortName evidence="10">NTPase</shortName>
    </alternativeName>
</protein>
<dbReference type="Proteomes" id="UP001056429">
    <property type="component" value="Unassembled WGS sequence"/>
</dbReference>
<evidence type="ECO:0000256" key="6">
    <source>
        <dbReference type="ARBA" id="ARBA00022842"/>
    </source>
</evidence>
<dbReference type="GO" id="GO:0035870">
    <property type="term" value="F:dITP diphosphatase activity"/>
    <property type="evidence" value="ECO:0007669"/>
    <property type="project" value="UniProtKB-UniRule"/>
</dbReference>
<keyword evidence="4 10" id="KW-0547">Nucleotide-binding</keyword>
<sequence>MKRLIVASNNAHKIVEIKAILSKFLFEVVSMKEAGIDIDIVEDGDTFIDNAVIKAKAIKEIFKDDFVLSDDSGLMVDTLDGAPGVFSARYAGEHGDSDKNNEKLLREMKGVPQKDRGAQFVCAMCFIDDKGEIINVQGEIRGRIIEDYRGGSGFGYDPLFFVPDKGMTFAEMGAEEKNSLSHRSRALEKLSNVLMEKKK</sequence>
<comment type="catalytic activity">
    <reaction evidence="8 10">
        <text>dITP + H2O = dIMP + diphosphate + H(+)</text>
        <dbReference type="Rhea" id="RHEA:28342"/>
        <dbReference type="ChEBI" id="CHEBI:15377"/>
        <dbReference type="ChEBI" id="CHEBI:15378"/>
        <dbReference type="ChEBI" id="CHEBI:33019"/>
        <dbReference type="ChEBI" id="CHEBI:61194"/>
        <dbReference type="ChEBI" id="CHEBI:61382"/>
        <dbReference type="EC" id="3.6.1.66"/>
    </reaction>
</comment>
<keyword evidence="6 10" id="KW-0460">Magnesium</keyword>
<keyword evidence="7 10" id="KW-0546">Nucleotide metabolism</keyword>
<evidence type="ECO:0000256" key="10">
    <source>
        <dbReference type="HAMAP-Rule" id="MF_01405"/>
    </source>
</evidence>
<dbReference type="GO" id="GO:0009146">
    <property type="term" value="P:purine nucleoside triphosphate catabolic process"/>
    <property type="evidence" value="ECO:0007669"/>
    <property type="project" value="UniProtKB-UniRule"/>
</dbReference>
<dbReference type="InterPro" id="IPR002637">
    <property type="entry name" value="RdgB/HAM1"/>
</dbReference>
<dbReference type="NCBIfam" id="TIGR00042">
    <property type="entry name" value="RdgB/HAM1 family non-canonical purine NTP pyrophosphatase"/>
    <property type="match status" value="1"/>
</dbReference>
<dbReference type="PANTHER" id="PTHR11067">
    <property type="entry name" value="INOSINE TRIPHOSPHATE PYROPHOSPHATASE/HAM1 PROTEIN"/>
    <property type="match status" value="1"/>
</dbReference>
<evidence type="ECO:0000256" key="8">
    <source>
        <dbReference type="ARBA" id="ARBA00051875"/>
    </source>
</evidence>
<dbReference type="SUPFAM" id="SSF52972">
    <property type="entry name" value="ITPase-like"/>
    <property type="match status" value="1"/>
</dbReference>
<reference evidence="12" key="1">
    <citation type="journal article" date="2021" name="mSystems">
        <title>Bacteria and Archaea Synergistically Convert Glycine Betaine to Biogenic Methane in the Formosa Cold Seep of the South China Sea.</title>
        <authorList>
            <person name="Li L."/>
            <person name="Zhang W."/>
            <person name="Zhang S."/>
            <person name="Song L."/>
            <person name="Sun Q."/>
            <person name="Zhang H."/>
            <person name="Xiang H."/>
            <person name="Dong X."/>
        </authorList>
    </citation>
    <scope>NUCLEOTIDE SEQUENCE</scope>
    <source>
        <strain evidence="12">ZWT</strain>
    </source>
</reference>
<feature type="binding site" evidence="10">
    <location>
        <begin position="182"/>
        <end position="183"/>
    </location>
    <ligand>
        <name>substrate</name>
    </ligand>
</feature>
<keyword evidence="3 10" id="KW-0479">Metal-binding</keyword>
<proteinExistence type="inferred from homology"/>
<feature type="active site" description="Proton acceptor" evidence="10">
    <location>
        <position position="71"/>
    </location>
</feature>
<feature type="binding site" evidence="10">
    <location>
        <position position="177"/>
    </location>
    <ligand>
        <name>substrate</name>
    </ligand>
</feature>
<comment type="cofactor">
    <cofactor evidence="10">
        <name>Mg(2+)</name>
        <dbReference type="ChEBI" id="CHEBI:18420"/>
    </cofactor>
    <text evidence="10">Binds 1 Mg(2+) ion per subunit.</text>
</comment>
<comment type="caution">
    <text evidence="12">The sequence shown here is derived from an EMBL/GenBank/DDBJ whole genome shotgun (WGS) entry which is preliminary data.</text>
</comment>
<dbReference type="GO" id="GO:0005829">
    <property type="term" value="C:cytosol"/>
    <property type="evidence" value="ECO:0007669"/>
    <property type="project" value="TreeGrafter"/>
</dbReference>
<evidence type="ECO:0000256" key="4">
    <source>
        <dbReference type="ARBA" id="ARBA00022741"/>
    </source>
</evidence>
<gene>
    <name evidence="12" type="primary">rdgB</name>
    <name evidence="12" type="ORF">KDK92_11905</name>
</gene>
<comment type="caution">
    <text evidence="10">Lacks conserved residue(s) required for the propagation of feature annotation.</text>
</comment>
<dbReference type="Gene3D" id="3.90.950.10">
    <property type="match status" value="1"/>
</dbReference>
<evidence type="ECO:0000256" key="11">
    <source>
        <dbReference type="RuleBase" id="RU003781"/>
    </source>
</evidence>
<reference evidence="12" key="2">
    <citation type="submission" date="2021-04" db="EMBL/GenBank/DDBJ databases">
        <authorList>
            <person name="Dong X."/>
        </authorList>
    </citation>
    <scope>NUCLEOTIDE SEQUENCE</scope>
    <source>
        <strain evidence="12">ZWT</strain>
    </source>
</reference>
<dbReference type="GO" id="GO:0046872">
    <property type="term" value="F:metal ion binding"/>
    <property type="evidence" value="ECO:0007669"/>
    <property type="project" value="UniProtKB-KW"/>
</dbReference>